<comment type="caution">
    <text evidence="1">The sequence shown here is derived from an EMBL/GenBank/DDBJ whole genome shotgun (WGS) entry which is preliminary data.</text>
</comment>
<dbReference type="GO" id="GO:0003913">
    <property type="term" value="F:DNA photolyase activity"/>
    <property type="evidence" value="ECO:0007669"/>
    <property type="project" value="TreeGrafter"/>
</dbReference>
<dbReference type="RefSeq" id="WP_035163507.1">
    <property type="nucleotide sequence ID" value="NZ_AZTB01000030.1"/>
</dbReference>
<gene>
    <name evidence="1" type="ORF">Y919_06870</name>
</gene>
<dbReference type="STRING" id="1156417.Y919_06870"/>
<reference evidence="1 2" key="1">
    <citation type="submission" date="2013-12" db="EMBL/GenBank/DDBJ databases">
        <title>Draft genome sequence of Caloranaerobacter sp. H53214.</title>
        <authorList>
            <person name="Jiang L.J."/>
            <person name="Shao Z.Z."/>
            <person name="Long M.N."/>
        </authorList>
    </citation>
    <scope>NUCLEOTIDE SEQUENCE [LARGE SCALE GENOMIC DNA]</scope>
    <source>
        <strain evidence="1 2">H53214</strain>
    </source>
</reference>
<organism evidence="1 2">
    <name type="scientific">Caloranaerobacter azorensis H53214</name>
    <dbReference type="NCBI Taxonomy" id="1156417"/>
    <lineage>
        <taxon>Bacteria</taxon>
        <taxon>Bacillati</taxon>
        <taxon>Bacillota</taxon>
        <taxon>Tissierellia</taxon>
        <taxon>Tissierellales</taxon>
        <taxon>Thermohalobacteraceae</taxon>
        <taxon>Caloranaerobacter</taxon>
    </lineage>
</organism>
<dbReference type="InterPro" id="IPR049539">
    <property type="entry name" value="SPL"/>
</dbReference>
<evidence type="ECO:0008006" key="3">
    <source>
        <dbReference type="Google" id="ProtNLM"/>
    </source>
</evidence>
<dbReference type="Proteomes" id="UP000029622">
    <property type="component" value="Unassembled WGS sequence"/>
</dbReference>
<dbReference type="AlphaFoldDB" id="A0A096DM18"/>
<dbReference type="EMBL" id="AZTB01000030">
    <property type="protein sequence ID" value="KGG80326.1"/>
    <property type="molecule type" value="Genomic_DNA"/>
</dbReference>
<dbReference type="GO" id="GO:0009116">
    <property type="term" value="P:nucleoside metabolic process"/>
    <property type="evidence" value="ECO:0007669"/>
    <property type="project" value="InterPro"/>
</dbReference>
<dbReference type="SUPFAM" id="SSF53167">
    <property type="entry name" value="Purine and uridine phosphorylases"/>
    <property type="match status" value="1"/>
</dbReference>
<dbReference type="Gene3D" id="3.40.50.1580">
    <property type="entry name" value="Nucleoside phosphorylase domain"/>
    <property type="match status" value="1"/>
</dbReference>
<dbReference type="InterPro" id="IPR035994">
    <property type="entry name" value="Nucleoside_phosphorylase_sf"/>
</dbReference>
<dbReference type="GO" id="GO:1904047">
    <property type="term" value="F:S-adenosyl-L-methionine binding"/>
    <property type="evidence" value="ECO:0007669"/>
    <property type="project" value="TreeGrafter"/>
</dbReference>
<dbReference type="PANTHER" id="PTHR37822:SF2">
    <property type="entry name" value="SPORE PHOTOPRODUCT LYASE"/>
    <property type="match status" value="1"/>
</dbReference>
<name>A0A096DM18_9FIRM</name>
<accession>A0A096DM18</accession>
<proteinExistence type="predicted"/>
<evidence type="ECO:0000313" key="2">
    <source>
        <dbReference type="Proteomes" id="UP000029622"/>
    </source>
</evidence>
<protein>
    <recommendedName>
        <fullName evidence="3">Nucleoside phosphorylase domain-containing protein</fullName>
    </recommendedName>
</protein>
<evidence type="ECO:0000313" key="1">
    <source>
        <dbReference type="EMBL" id="KGG80326.1"/>
    </source>
</evidence>
<dbReference type="GO" id="GO:0051539">
    <property type="term" value="F:4 iron, 4 sulfur cluster binding"/>
    <property type="evidence" value="ECO:0007669"/>
    <property type="project" value="TreeGrafter"/>
</dbReference>
<dbReference type="PANTHER" id="PTHR37822">
    <property type="entry name" value="SPORE PHOTOPRODUCT LYASE-RELATED"/>
    <property type="match status" value="1"/>
</dbReference>
<sequence length="269" mass="31296">MLYFVCAFYNEAKPIINFYKLKRVNENKFFQVFEREDIKLIISGVGKINSAIALSHIVSKYGISDEDIVMNIGICGSKNREIGEAVLVNKIHDVETKKDYYPDILISHQFEEGTLETFSKPVIDFDIEDICDMEGSGFFKASSKFFSPHQIQLIKIVSDHLDGVRLKGEFVENLIQKNISTIDDYINKMKKSFIKKDLLDDWDRKMMEQVSSTLNLTENQKIQFNKAYIGYKIRENKSPEFIKNILNVRVQGKNESKREFKKLISKLYE</sequence>
<dbReference type="GO" id="GO:0042601">
    <property type="term" value="C:endospore-forming forespore"/>
    <property type="evidence" value="ECO:0007669"/>
    <property type="project" value="TreeGrafter"/>
</dbReference>